<dbReference type="GO" id="GO:0031501">
    <property type="term" value="C:mannosyltransferase complex"/>
    <property type="evidence" value="ECO:0007669"/>
    <property type="project" value="TreeGrafter"/>
</dbReference>
<organism evidence="13">
    <name type="scientific">Menopon gallinae</name>
    <name type="common">poultry shaft louse</name>
    <dbReference type="NCBI Taxonomy" id="328185"/>
    <lineage>
        <taxon>Eukaryota</taxon>
        <taxon>Metazoa</taxon>
        <taxon>Ecdysozoa</taxon>
        <taxon>Arthropoda</taxon>
        <taxon>Hexapoda</taxon>
        <taxon>Insecta</taxon>
        <taxon>Pterygota</taxon>
        <taxon>Neoptera</taxon>
        <taxon>Paraneoptera</taxon>
        <taxon>Psocodea</taxon>
        <taxon>Troctomorpha</taxon>
        <taxon>Phthiraptera</taxon>
        <taxon>Amblycera</taxon>
        <taxon>Menoponidae</taxon>
        <taxon>Menopon</taxon>
    </lineage>
</organism>
<evidence type="ECO:0000256" key="7">
    <source>
        <dbReference type="ARBA" id="ARBA00022692"/>
    </source>
</evidence>
<feature type="transmembrane region" description="Helical" evidence="12">
    <location>
        <begin position="88"/>
        <end position="114"/>
    </location>
</feature>
<dbReference type="EMBL" id="JARGDH010000006">
    <property type="protein sequence ID" value="KAL0266169.1"/>
    <property type="molecule type" value="Genomic_DNA"/>
</dbReference>
<protein>
    <recommendedName>
        <fullName evidence="14">GPI mannosyltransferase 2</fullName>
    </recommendedName>
</protein>
<evidence type="ECO:0000256" key="11">
    <source>
        <dbReference type="SAM" id="MobiDB-lite"/>
    </source>
</evidence>
<evidence type="ECO:0000256" key="8">
    <source>
        <dbReference type="ARBA" id="ARBA00022824"/>
    </source>
</evidence>
<evidence type="ECO:0000256" key="1">
    <source>
        <dbReference type="ARBA" id="ARBA00004477"/>
    </source>
</evidence>
<evidence type="ECO:0000256" key="12">
    <source>
        <dbReference type="SAM" id="Phobius"/>
    </source>
</evidence>
<evidence type="ECO:0000256" key="9">
    <source>
        <dbReference type="ARBA" id="ARBA00022989"/>
    </source>
</evidence>
<keyword evidence="10 12" id="KW-0472">Membrane</keyword>
<feature type="region of interest" description="Disordered" evidence="11">
    <location>
        <begin position="953"/>
        <end position="998"/>
    </location>
</feature>
<feature type="compositionally biased region" description="Basic and acidic residues" evidence="11">
    <location>
        <begin position="972"/>
        <end position="998"/>
    </location>
</feature>
<keyword evidence="4" id="KW-0337">GPI-anchor biosynthesis</keyword>
<dbReference type="GO" id="GO:0006506">
    <property type="term" value="P:GPI anchor biosynthetic process"/>
    <property type="evidence" value="ECO:0007669"/>
    <property type="project" value="UniProtKB-KW"/>
</dbReference>
<feature type="transmembrane region" description="Helical" evidence="12">
    <location>
        <begin position="251"/>
        <end position="271"/>
    </location>
</feature>
<dbReference type="GO" id="GO:0000009">
    <property type="term" value="F:alpha-1,6-mannosyltransferase activity"/>
    <property type="evidence" value="ECO:0007669"/>
    <property type="project" value="InterPro"/>
</dbReference>
<evidence type="ECO:0000256" key="2">
    <source>
        <dbReference type="ARBA" id="ARBA00004687"/>
    </source>
</evidence>
<evidence type="ECO:0000313" key="13">
    <source>
        <dbReference type="EMBL" id="KAL0266169.1"/>
    </source>
</evidence>
<sequence length="998" mass="114806">MRPVYDLGITLAVAAVSRVFYILVAYVSSRAFLPYDKSTLLVDSSPLSFLLRWDAINFYIIASRSYITEHITAFFPLYPMLVRLLHRLSGIGILQAGIAVSNTSFCLSAPILYCISIRRYSRRTSLLSVALFCFNPASIVYCTLYAESLFALLFLLSFLFLELGSAKFVLFSALCTLTRSNGILFVLFPLLGFRPAIALLSVLLHVVPFALFQLYVFVLMRRFDTLLPYTYVQSVYWEQGFLRFYMDTKNIPNAMVAFPFVSFSLYLLLSYARSYRKRCKNTIVLMALLAIQTFMAIFFIHSQMFFRFVSFNPLIYWSLAHMIEKKGLSGMHCVLVFYLAFGAMETASHLDPDEERSLQMAVLSKVDPKKAECALKAYLKEKRPLALVYKLLPLDFLKKSCLVDGNVIKSLAKINTRRHFVQRRVFFIEQDTSSYGMVYSGLVHFAETRRKNTARLLRQMLRIVDPLKAIDILSRLVLLPRLPFEYKKMVELFYLLSSHGQKMSLLFVRNAFLLKNDTLSRHVLKMCNYGLTEFGVLAEVDLDFCKRHFRNFCTNKGLLGVFLRHVPSSEFLAYRRYFDAEVLLNNLEKISLLDAQEFSLQLKNGRIFTDYWGVVSTQEPFARFLRYEMLGESQNVFDETKRLLKRLSLGNVEIIYAKMEALIHTSPPSYFKAMIETIYSYDTLLCVLEKTLFCMPPIFIDILYFCVLRILVTRSDIVSEGRYQRWYLNLCSLFRIIMPLVQLDAAYTVLEKFFELRRYAHIPLLEVVVQRHIESRSRAPGTRALSGDVGCLALPDTLISHISDAVNDVFLYESHPLELKVDISERYRKVCETLGGGPPCTVDLCFGNLKYLTPYEVALAARCIEEEQLNKVVGEFKDTYGGAGAANHAAELSQQDFFTVKNFILLVNILHSSVLDIDWIIKYLGGIRDIKRSDLRLLGESCLSNILVDMRKNKKQKRMPEDMHRALPSTGRHGDKDTSEMERHESQKSSQEEGEIRE</sequence>
<evidence type="ECO:0000256" key="4">
    <source>
        <dbReference type="ARBA" id="ARBA00022502"/>
    </source>
</evidence>
<gene>
    <name evidence="13" type="ORF">PYX00_011886</name>
</gene>
<keyword evidence="7 12" id="KW-0812">Transmembrane</keyword>
<evidence type="ECO:0000256" key="3">
    <source>
        <dbReference type="ARBA" id="ARBA00008698"/>
    </source>
</evidence>
<feature type="transmembrane region" description="Helical" evidence="12">
    <location>
        <begin position="283"/>
        <end position="309"/>
    </location>
</feature>
<evidence type="ECO:0000256" key="6">
    <source>
        <dbReference type="ARBA" id="ARBA00022679"/>
    </source>
</evidence>
<keyword evidence="8" id="KW-0256">Endoplasmic reticulum</keyword>
<dbReference type="PANTHER" id="PTHR12468:SF2">
    <property type="entry name" value="GPI MANNOSYLTRANSFERASE 2"/>
    <property type="match status" value="1"/>
</dbReference>
<keyword evidence="6" id="KW-0808">Transferase</keyword>
<dbReference type="Pfam" id="PF04188">
    <property type="entry name" value="Mannosyl_trans2"/>
    <property type="match status" value="1"/>
</dbReference>
<keyword evidence="5" id="KW-0328">Glycosyltransferase</keyword>
<accession>A0AAW2H8L3</accession>
<dbReference type="PANTHER" id="PTHR12468">
    <property type="entry name" value="GPI MANNOSYLTRANSFERASE 2"/>
    <property type="match status" value="1"/>
</dbReference>
<comment type="caution">
    <text evidence="13">The sequence shown here is derived from an EMBL/GenBank/DDBJ whole genome shotgun (WGS) entry which is preliminary data.</text>
</comment>
<reference evidence="13" key="1">
    <citation type="journal article" date="2024" name="Gigascience">
        <title>Chromosome-level genome of the poultry shaft louse Menopon gallinae provides insight into the host-switching and adaptive evolution of parasitic lice.</title>
        <authorList>
            <person name="Xu Y."/>
            <person name="Ma L."/>
            <person name="Liu S."/>
            <person name="Liang Y."/>
            <person name="Liu Q."/>
            <person name="He Z."/>
            <person name="Tian L."/>
            <person name="Duan Y."/>
            <person name="Cai W."/>
            <person name="Li H."/>
            <person name="Song F."/>
        </authorList>
    </citation>
    <scope>NUCLEOTIDE SEQUENCE</scope>
    <source>
        <strain evidence="13">Cailab_2023a</strain>
    </source>
</reference>
<dbReference type="GO" id="GO:0004376">
    <property type="term" value="F:GPI mannosyltransferase activity"/>
    <property type="evidence" value="ECO:0007669"/>
    <property type="project" value="InterPro"/>
</dbReference>
<evidence type="ECO:0008006" key="14">
    <source>
        <dbReference type="Google" id="ProtNLM"/>
    </source>
</evidence>
<comment type="pathway">
    <text evidence="2">Glycolipid biosynthesis; glycosylphosphatidylinositol-anchor biosynthesis.</text>
</comment>
<dbReference type="InterPro" id="IPR007315">
    <property type="entry name" value="PIG-V/Gpi18"/>
</dbReference>
<comment type="subcellular location">
    <subcellularLocation>
        <location evidence="1">Endoplasmic reticulum membrane</location>
        <topology evidence="1">Multi-pass membrane protein</topology>
    </subcellularLocation>
</comment>
<feature type="transmembrane region" description="Helical" evidence="12">
    <location>
        <begin position="126"/>
        <end position="146"/>
    </location>
</feature>
<evidence type="ECO:0000256" key="5">
    <source>
        <dbReference type="ARBA" id="ARBA00022676"/>
    </source>
</evidence>
<comment type="similarity">
    <text evidence="3">Belongs to the PIGV family.</text>
</comment>
<dbReference type="AlphaFoldDB" id="A0AAW2H8L3"/>
<feature type="transmembrane region" description="Helical" evidence="12">
    <location>
        <begin position="7"/>
        <end position="27"/>
    </location>
</feature>
<proteinExistence type="inferred from homology"/>
<evidence type="ECO:0000256" key="10">
    <source>
        <dbReference type="ARBA" id="ARBA00023136"/>
    </source>
</evidence>
<dbReference type="GO" id="GO:0005789">
    <property type="term" value="C:endoplasmic reticulum membrane"/>
    <property type="evidence" value="ECO:0007669"/>
    <property type="project" value="UniProtKB-SubCell"/>
</dbReference>
<name>A0AAW2H8L3_9NEOP</name>
<feature type="transmembrane region" description="Helical" evidence="12">
    <location>
        <begin position="196"/>
        <end position="218"/>
    </location>
</feature>
<keyword evidence="9 12" id="KW-1133">Transmembrane helix</keyword>